<evidence type="ECO:0000313" key="2">
    <source>
        <dbReference type="EMBL" id="RSK33932.1"/>
    </source>
</evidence>
<evidence type="ECO:0000313" key="3">
    <source>
        <dbReference type="Proteomes" id="UP000280066"/>
    </source>
</evidence>
<feature type="compositionally biased region" description="Polar residues" evidence="1">
    <location>
        <begin position="143"/>
        <end position="157"/>
    </location>
</feature>
<gene>
    <name evidence="2" type="ORF">EI290_09510</name>
</gene>
<keyword evidence="3" id="KW-1185">Reference proteome</keyword>
<reference evidence="2 3" key="1">
    <citation type="submission" date="2018-12" db="EMBL/GenBank/DDBJ databases">
        <authorList>
            <person name="Feng G."/>
            <person name="Zhu H."/>
        </authorList>
    </citation>
    <scope>NUCLEOTIDE SEQUENCE [LARGE SCALE GENOMIC DNA]</scope>
    <source>
        <strain evidence="2 3">9PBR-2</strain>
    </source>
</reference>
<proteinExistence type="predicted"/>
<evidence type="ECO:0000256" key="1">
    <source>
        <dbReference type="SAM" id="MobiDB-lite"/>
    </source>
</evidence>
<dbReference type="RefSeq" id="WP_125429071.1">
    <property type="nucleotide sequence ID" value="NZ_RWIS01000005.1"/>
</dbReference>
<protein>
    <submittedName>
        <fullName evidence="2">Uncharacterized protein</fullName>
    </submittedName>
</protein>
<dbReference type="EMBL" id="RWIS01000005">
    <property type="protein sequence ID" value="RSK33932.1"/>
    <property type="molecule type" value="Genomic_DNA"/>
</dbReference>
<sequence length="240" mass="25960">MQTSEQLTDLRQLCQENGLDMRTDLWQHKQSGNWIMSKVGAEKLQGRNNIDIDMDVSAAGIDFAIVKVTATRTVKVEGKTTLKKLTARTLGSANPKNCTQISYYAEMAEKRATVRAVLKLMGFSKLGVSGEEEADDFARARNQASPTLEQATEQRPTTGGGNSSAAPAPSAGAAPSSAPDDADDFMAIASAIDSINEANTLDELQATWKTIPKQVAEELAVYSAKEERKEHLKRNQTLAA</sequence>
<dbReference type="AlphaFoldDB" id="A0A428JLU5"/>
<name>A0A428JLU5_9BACT</name>
<feature type="compositionally biased region" description="Low complexity" evidence="1">
    <location>
        <begin position="163"/>
        <end position="179"/>
    </location>
</feature>
<organism evidence="2 3">
    <name type="scientific">Hymenobacter metallilatus</name>
    <dbReference type="NCBI Taxonomy" id="2493666"/>
    <lineage>
        <taxon>Bacteria</taxon>
        <taxon>Pseudomonadati</taxon>
        <taxon>Bacteroidota</taxon>
        <taxon>Cytophagia</taxon>
        <taxon>Cytophagales</taxon>
        <taxon>Hymenobacteraceae</taxon>
        <taxon>Hymenobacter</taxon>
    </lineage>
</organism>
<dbReference type="OrthoDB" id="884092at2"/>
<dbReference type="Proteomes" id="UP000280066">
    <property type="component" value="Unassembled WGS sequence"/>
</dbReference>
<accession>A0A428JLU5</accession>
<comment type="caution">
    <text evidence="2">The sequence shown here is derived from an EMBL/GenBank/DDBJ whole genome shotgun (WGS) entry which is preliminary data.</text>
</comment>
<feature type="region of interest" description="Disordered" evidence="1">
    <location>
        <begin position="143"/>
        <end position="182"/>
    </location>
</feature>